<dbReference type="Proteomes" id="UP000296201">
    <property type="component" value="Chromosome"/>
</dbReference>
<keyword evidence="2" id="KW-1185">Reference proteome</keyword>
<evidence type="ECO:0000313" key="1">
    <source>
        <dbReference type="EMBL" id="QBZ82180.1"/>
    </source>
</evidence>
<protein>
    <submittedName>
        <fullName evidence="1">Uncharacterized protein</fullName>
    </submittedName>
</protein>
<accession>A0A4P7NWU8</accession>
<name>A0A4P7NWU8_9GAMM</name>
<dbReference type="EMBL" id="CP032096">
    <property type="protein sequence ID" value="QBZ82180.1"/>
    <property type="molecule type" value="Genomic_DNA"/>
</dbReference>
<proteinExistence type="predicted"/>
<dbReference type="AlphaFoldDB" id="A0A4P7NWU8"/>
<reference evidence="1 2" key="1">
    <citation type="submission" date="2018-08" db="EMBL/GenBank/DDBJ databases">
        <title>Horizontal acquisition of hydrogen conversion ability and other habitat adaptations in Hydrogenovibrio crunogenus strains.</title>
        <authorList>
            <person name="Gonnella G."/>
            <person name="Adam N."/>
            <person name="Perner M."/>
        </authorList>
    </citation>
    <scope>NUCLEOTIDE SEQUENCE [LARGE SCALE GENOMIC DNA]</scope>
    <source>
        <strain evidence="1 2">SP-41</strain>
    </source>
</reference>
<organism evidence="1 2">
    <name type="scientific">Hydrogenovibrio crunogenus</name>
    <dbReference type="NCBI Taxonomy" id="39765"/>
    <lineage>
        <taxon>Bacteria</taxon>
        <taxon>Pseudomonadati</taxon>
        <taxon>Pseudomonadota</taxon>
        <taxon>Gammaproteobacteria</taxon>
        <taxon>Thiotrichales</taxon>
        <taxon>Piscirickettsiaceae</taxon>
        <taxon>Hydrogenovibrio</taxon>
    </lineage>
</organism>
<evidence type="ECO:0000313" key="2">
    <source>
        <dbReference type="Proteomes" id="UP000296201"/>
    </source>
</evidence>
<sequence>MRNHIDKESLEKICDRFLQVSEDCLGLNMKTLAEKLGYTNQSTLTKVRKRKGFIGPDKLNQFGSLTNEKGQHPSIHFIITGEEPVFVDKKIKRIEDDEIDLLLNRLVSKLGKNKAKALLELIV</sequence>
<gene>
    <name evidence="1" type="ORF">GHNINEIG_00204</name>
</gene>